<feature type="region of interest" description="Disordered" evidence="1">
    <location>
        <begin position="1"/>
        <end position="41"/>
    </location>
</feature>
<proteinExistence type="predicted"/>
<dbReference type="AlphaFoldDB" id="A0A9D3ACU6"/>
<name>A0A9D3ACU6_9ACTN</name>
<reference evidence="2" key="1">
    <citation type="journal article" date="2021" name="PeerJ">
        <title>Extensive microbial diversity within the chicken gut microbiome revealed by metagenomics and culture.</title>
        <authorList>
            <person name="Gilroy R."/>
            <person name="Ravi A."/>
            <person name="Getino M."/>
            <person name="Pursley I."/>
            <person name="Horton D.L."/>
            <person name="Alikhan N.F."/>
            <person name="Baker D."/>
            <person name="Gharbi K."/>
            <person name="Hall N."/>
            <person name="Watson M."/>
            <person name="Adriaenssens E.M."/>
            <person name="Foster-Nyarko E."/>
            <person name="Jarju S."/>
            <person name="Secka A."/>
            <person name="Antonio M."/>
            <person name="Oren A."/>
            <person name="Chaudhuri R.R."/>
            <person name="La Ragione R."/>
            <person name="Hildebrand F."/>
            <person name="Pallen M.J."/>
        </authorList>
    </citation>
    <scope>NUCLEOTIDE SEQUENCE</scope>
    <source>
        <strain evidence="2">USAMLcec12-2067</strain>
    </source>
</reference>
<feature type="compositionally biased region" description="Polar residues" evidence="1">
    <location>
        <begin position="30"/>
        <end position="39"/>
    </location>
</feature>
<gene>
    <name evidence="2" type="ORF">K8V16_05265</name>
</gene>
<protein>
    <submittedName>
        <fullName evidence="2">Uncharacterized protein</fullName>
    </submittedName>
</protein>
<evidence type="ECO:0000313" key="2">
    <source>
        <dbReference type="EMBL" id="HJH43189.1"/>
    </source>
</evidence>
<accession>A0A9D3ACU6</accession>
<evidence type="ECO:0000313" key="3">
    <source>
        <dbReference type="Proteomes" id="UP000789325"/>
    </source>
</evidence>
<feature type="non-terminal residue" evidence="2">
    <location>
        <position position="1"/>
    </location>
</feature>
<reference evidence="2" key="2">
    <citation type="submission" date="2021-09" db="EMBL/GenBank/DDBJ databases">
        <authorList>
            <person name="Gilroy R."/>
        </authorList>
    </citation>
    <scope>NUCLEOTIDE SEQUENCE</scope>
    <source>
        <strain evidence="2">USAMLcec12-2067</strain>
    </source>
</reference>
<organism evidence="2 3">
    <name type="scientific">Rubneribacter badeniensis</name>
    <dbReference type="NCBI Taxonomy" id="2070688"/>
    <lineage>
        <taxon>Bacteria</taxon>
        <taxon>Bacillati</taxon>
        <taxon>Actinomycetota</taxon>
        <taxon>Coriobacteriia</taxon>
        <taxon>Eggerthellales</taxon>
        <taxon>Eggerthellaceae</taxon>
        <taxon>Rubneribacter</taxon>
    </lineage>
</organism>
<dbReference type="Proteomes" id="UP000789325">
    <property type="component" value="Unassembled WGS sequence"/>
</dbReference>
<sequence>QLGRLGQAEPRRDGLHGELPGLQRVHADSNPDTGVSNFLSAPPSGGAFSEKRQIVKFDLIEKSFLTVISC</sequence>
<dbReference type="EMBL" id="DYZL01000106">
    <property type="protein sequence ID" value="HJH43189.1"/>
    <property type="molecule type" value="Genomic_DNA"/>
</dbReference>
<evidence type="ECO:0000256" key="1">
    <source>
        <dbReference type="SAM" id="MobiDB-lite"/>
    </source>
</evidence>
<comment type="caution">
    <text evidence="2">The sequence shown here is derived from an EMBL/GenBank/DDBJ whole genome shotgun (WGS) entry which is preliminary data.</text>
</comment>